<keyword evidence="1" id="KW-1133">Transmembrane helix</keyword>
<dbReference type="eggNOG" id="ENOG5033ZDT">
    <property type="taxonomic scope" value="Bacteria"/>
</dbReference>
<organism evidence="2 3">
    <name type="scientific">Aliiglaciecola lipolytica E3</name>
    <dbReference type="NCBI Taxonomy" id="1127673"/>
    <lineage>
        <taxon>Bacteria</taxon>
        <taxon>Pseudomonadati</taxon>
        <taxon>Pseudomonadota</taxon>
        <taxon>Gammaproteobacteria</taxon>
        <taxon>Alteromonadales</taxon>
        <taxon>Alteromonadaceae</taxon>
        <taxon>Aliiglaciecola</taxon>
    </lineage>
</organism>
<dbReference type="EMBL" id="BAEN01000068">
    <property type="protein sequence ID" value="GAC16211.1"/>
    <property type="molecule type" value="Genomic_DNA"/>
</dbReference>
<evidence type="ECO:0000256" key="1">
    <source>
        <dbReference type="SAM" id="Phobius"/>
    </source>
</evidence>
<feature type="transmembrane region" description="Helical" evidence="1">
    <location>
        <begin position="79"/>
        <end position="98"/>
    </location>
</feature>
<keyword evidence="3" id="KW-1185">Reference proteome</keyword>
<feature type="transmembrane region" description="Helical" evidence="1">
    <location>
        <begin position="7"/>
        <end position="31"/>
    </location>
</feature>
<evidence type="ECO:0000313" key="3">
    <source>
        <dbReference type="Proteomes" id="UP000006334"/>
    </source>
</evidence>
<dbReference type="STRING" id="1127673.GLIP_3600"/>
<feature type="transmembrane region" description="Helical" evidence="1">
    <location>
        <begin position="104"/>
        <end position="120"/>
    </location>
</feature>
<accession>K6XX34</accession>
<dbReference type="Proteomes" id="UP000006334">
    <property type="component" value="Unassembled WGS sequence"/>
</dbReference>
<dbReference type="AlphaFoldDB" id="K6XX34"/>
<protein>
    <submittedName>
        <fullName evidence="2">Uncharacterized protein</fullName>
    </submittedName>
</protein>
<comment type="caution">
    <text evidence="2">The sequence shown here is derived from an EMBL/GenBank/DDBJ whole genome shotgun (WGS) entry which is preliminary data.</text>
</comment>
<feature type="transmembrane region" description="Helical" evidence="1">
    <location>
        <begin position="43"/>
        <end position="67"/>
    </location>
</feature>
<keyword evidence="1" id="KW-0812">Transmembrane</keyword>
<proteinExistence type="predicted"/>
<sequence length="130" mass="14540">MKIFLYLLVLVVSFGPSALLFILGVIFSPVWVYSLIESGFFTLIPLLLVIAGGFGFWGMLALNNLTLHPHRTDTSPKRLVIYLSLGILSSCVVTGFAVYLDWKLAIVMFLPIPVTGYLTFRNRTYFCNLA</sequence>
<keyword evidence="1" id="KW-0472">Membrane</keyword>
<dbReference type="RefSeq" id="WP_008846013.1">
    <property type="nucleotide sequence ID" value="NZ_BAEN01000068.1"/>
</dbReference>
<reference evidence="2 3" key="1">
    <citation type="journal article" date="2017" name="Antonie Van Leeuwenhoek">
        <title>Rhizobium rhizosphaerae sp. nov., a novel species isolated from rice rhizosphere.</title>
        <authorList>
            <person name="Zhao J.J."/>
            <person name="Zhang J."/>
            <person name="Zhang R.J."/>
            <person name="Zhang C.W."/>
            <person name="Yin H.Q."/>
            <person name="Zhang X.X."/>
        </authorList>
    </citation>
    <scope>NUCLEOTIDE SEQUENCE [LARGE SCALE GENOMIC DNA]</scope>
    <source>
        <strain evidence="2 3">E3</strain>
    </source>
</reference>
<dbReference type="OrthoDB" id="6299599at2"/>
<evidence type="ECO:0000313" key="2">
    <source>
        <dbReference type="EMBL" id="GAC16211.1"/>
    </source>
</evidence>
<name>K6XX34_9ALTE</name>
<gene>
    <name evidence="2" type="ORF">GLIP_3600</name>
</gene>